<dbReference type="InParanoid" id="A0A1M6EQ46"/>
<proteinExistence type="predicted"/>
<dbReference type="InterPro" id="IPR058873">
    <property type="entry name" value="PDDEXK_GAPS4"/>
</dbReference>
<dbReference type="Pfam" id="PF26115">
    <property type="entry name" value="PDDEXK_GAPS4"/>
    <property type="match status" value="1"/>
</dbReference>
<dbReference type="AlphaFoldDB" id="A0A1M6EQ46"/>
<dbReference type="OrthoDB" id="8438731at2"/>
<dbReference type="RefSeq" id="WP_143158446.1">
    <property type="nucleotide sequence ID" value="NZ_FQYR01000002.1"/>
</dbReference>
<organism evidence="2 3">
    <name type="scientific">Rubritalea squalenifaciens DSM 18772</name>
    <dbReference type="NCBI Taxonomy" id="1123071"/>
    <lineage>
        <taxon>Bacteria</taxon>
        <taxon>Pseudomonadati</taxon>
        <taxon>Verrucomicrobiota</taxon>
        <taxon>Verrucomicrobiia</taxon>
        <taxon>Verrucomicrobiales</taxon>
        <taxon>Rubritaleaceae</taxon>
        <taxon>Rubritalea</taxon>
    </lineage>
</organism>
<protein>
    <recommendedName>
        <fullName evidence="1">GAPS4 PD-(D/E)XK nuclease domain-containing protein</fullName>
    </recommendedName>
</protein>
<reference evidence="2 3" key="1">
    <citation type="submission" date="2016-11" db="EMBL/GenBank/DDBJ databases">
        <authorList>
            <person name="Jaros S."/>
            <person name="Januszkiewicz K."/>
            <person name="Wedrychowicz H."/>
        </authorList>
    </citation>
    <scope>NUCLEOTIDE SEQUENCE [LARGE SCALE GENOMIC DNA]</scope>
    <source>
        <strain evidence="2 3">DSM 18772</strain>
    </source>
</reference>
<evidence type="ECO:0000259" key="1">
    <source>
        <dbReference type="Pfam" id="PF26115"/>
    </source>
</evidence>
<gene>
    <name evidence="2" type="ORF">SAMN02745181_1089</name>
</gene>
<dbReference type="Proteomes" id="UP000184510">
    <property type="component" value="Unassembled WGS sequence"/>
</dbReference>
<evidence type="ECO:0000313" key="3">
    <source>
        <dbReference type="Proteomes" id="UP000184510"/>
    </source>
</evidence>
<name>A0A1M6EQ46_9BACT</name>
<dbReference type="EMBL" id="FQYR01000002">
    <property type="protein sequence ID" value="SHI87478.1"/>
    <property type="molecule type" value="Genomic_DNA"/>
</dbReference>
<accession>A0A1M6EQ46</accession>
<evidence type="ECO:0000313" key="2">
    <source>
        <dbReference type="EMBL" id="SHI87478.1"/>
    </source>
</evidence>
<dbReference type="STRING" id="1123071.SAMN02745181_1089"/>
<keyword evidence="3" id="KW-1185">Reference proteome</keyword>
<sequence>MAETANIAQMAEEVSTRIFSLFGWQLCGIFDANYDCCIEDHSKKTHPYDCVFYYDDPRVKKRIYLVTDLKSYAKKTITPKKLDTPLRNIAKAVECAYLSKEWKDEVIHDDVNSYEIHGLLFVYNHDKEFDSNFERFEKSLSGAKLSLPKTSRVFVMNPEKIRFLEMITNDLEKILGQKKISDISEFRFFYPNKLLTPIPETTIERLPIELILYPQIIVNYDTRRYDNQEKIRGYLVYYEGSASSADECHFLLNYILRQRLLSEDHTIEIRAPFASHNHATNFQKAQERLTMQYHNVPEFKTRIDAIKFLSISQATNSFSEKKIGLDRRNRASK</sequence>
<feature type="domain" description="GAPS4 PD-(D/E)XK nuclease" evidence="1">
    <location>
        <begin position="6"/>
        <end position="136"/>
    </location>
</feature>